<gene>
    <name evidence="2" type="ORF">EJ08DRAFT_698811</name>
</gene>
<dbReference type="AlphaFoldDB" id="A0A9P4NPH4"/>
<dbReference type="OrthoDB" id="3535086at2759"/>
<sequence length="130" mass="14139">MFSSLQPHRPTIQPPNPHPTHQQSRQFHPTQPLQPPNLQLQSLQRPPKSQIEAMPPSFSPPATHFTPPQSTIRPQWDPATCHPVFFTQSLRKPPFPFTDSGGGMVNPVAFGYVAEVFGGSRGGGGGGAKL</sequence>
<comment type="caution">
    <text evidence="2">The sequence shown here is derived from an EMBL/GenBank/DDBJ whole genome shotgun (WGS) entry which is preliminary data.</text>
</comment>
<dbReference type="EMBL" id="MU007051">
    <property type="protein sequence ID" value="KAF2429018.1"/>
    <property type="molecule type" value="Genomic_DNA"/>
</dbReference>
<proteinExistence type="predicted"/>
<feature type="compositionally biased region" description="Low complexity" evidence="1">
    <location>
        <begin position="36"/>
        <end position="47"/>
    </location>
</feature>
<protein>
    <submittedName>
        <fullName evidence="2">Uncharacterized protein</fullName>
    </submittedName>
</protein>
<organism evidence="2 3">
    <name type="scientific">Tothia fuscella</name>
    <dbReference type="NCBI Taxonomy" id="1048955"/>
    <lineage>
        <taxon>Eukaryota</taxon>
        <taxon>Fungi</taxon>
        <taxon>Dikarya</taxon>
        <taxon>Ascomycota</taxon>
        <taxon>Pezizomycotina</taxon>
        <taxon>Dothideomycetes</taxon>
        <taxon>Pleosporomycetidae</taxon>
        <taxon>Venturiales</taxon>
        <taxon>Cylindrosympodiaceae</taxon>
        <taxon>Tothia</taxon>
    </lineage>
</organism>
<dbReference type="Proteomes" id="UP000800235">
    <property type="component" value="Unassembled WGS sequence"/>
</dbReference>
<accession>A0A9P4NPH4</accession>
<evidence type="ECO:0000313" key="3">
    <source>
        <dbReference type="Proteomes" id="UP000800235"/>
    </source>
</evidence>
<feature type="compositionally biased region" description="Polar residues" evidence="1">
    <location>
        <begin position="19"/>
        <end position="28"/>
    </location>
</feature>
<evidence type="ECO:0000313" key="2">
    <source>
        <dbReference type="EMBL" id="KAF2429018.1"/>
    </source>
</evidence>
<keyword evidence="3" id="KW-1185">Reference proteome</keyword>
<reference evidence="2" key="1">
    <citation type="journal article" date="2020" name="Stud. Mycol.">
        <title>101 Dothideomycetes genomes: a test case for predicting lifestyles and emergence of pathogens.</title>
        <authorList>
            <person name="Haridas S."/>
            <person name="Albert R."/>
            <person name="Binder M."/>
            <person name="Bloem J."/>
            <person name="Labutti K."/>
            <person name="Salamov A."/>
            <person name="Andreopoulos B."/>
            <person name="Baker S."/>
            <person name="Barry K."/>
            <person name="Bills G."/>
            <person name="Bluhm B."/>
            <person name="Cannon C."/>
            <person name="Castanera R."/>
            <person name="Culley D."/>
            <person name="Daum C."/>
            <person name="Ezra D."/>
            <person name="Gonzalez J."/>
            <person name="Henrissat B."/>
            <person name="Kuo A."/>
            <person name="Liang C."/>
            <person name="Lipzen A."/>
            <person name="Lutzoni F."/>
            <person name="Magnuson J."/>
            <person name="Mondo S."/>
            <person name="Nolan M."/>
            <person name="Ohm R."/>
            <person name="Pangilinan J."/>
            <person name="Park H.-J."/>
            <person name="Ramirez L."/>
            <person name="Alfaro M."/>
            <person name="Sun H."/>
            <person name="Tritt A."/>
            <person name="Yoshinaga Y."/>
            <person name="Zwiers L.-H."/>
            <person name="Turgeon B."/>
            <person name="Goodwin S."/>
            <person name="Spatafora J."/>
            <person name="Crous P."/>
            <person name="Grigoriev I."/>
        </authorList>
    </citation>
    <scope>NUCLEOTIDE SEQUENCE</scope>
    <source>
        <strain evidence="2">CBS 130266</strain>
    </source>
</reference>
<feature type="region of interest" description="Disordered" evidence="1">
    <location>
        <begin position="1"/>
        <end position="77"/>
    </location>
</feature>
<evidence type="ECO:0000256" key="1">
    <source>
        <dbReference type="SAM" id="MobiDB-lite"/>
    </source>
</evidence>
<name>A0A9P4NPH4_9PEZI</name>